<evidence type="ECO:0000256" key="2">
    <source>
        <dbReference type="ARBA" id="ARBA00022573"/>
    </source>
</evidence>
<protein>
    <submittedName>
        <fullName evidence="7">Precorrin-6A synthase (Deacetylating)</fullName>
    </submittedName>
</protein>
<dbReference type="NCBIfam" id="TIGR02434">
    <property type="entry name" value="CobF"/>
    <property type="match status" value="1"/>
</dbReference>
<keyword evidence="4" id="KW-0808">Transferase</keyword>
<comment type="caution">
    <text evidence="7">The sequence shown here is derived from an EMBL/GenBank/DDBJ whole genome shotgun (WGS) entry which is preliminary data.</text>
</comment>
<organism evidence="7 8">
    <name type="scientific">Rugosimonospora acidiphila</name>
    <dbReference type="NCBI Taxonomy" id="556531"/>
    <lineage>
        <taxon>Bacteria</taxon>
        <taxon>Bacillati</taxon>
        <taxon>Actinomycetota</taxon>
        <taxon>Actinomycetes</taxon>
        <taxon>Micromonosporales</taxon>
        <taxon>Micromonosporaceae</taxon>
        <taxon>Rugosimonospora</taxon>
    </lineage>
</organism>
<dbReference type="InterPro" id="IPR014777">
    <property type="entry name" value="4pyrrole_Mease_sub1"/>
</dbReference>
<dbReference type="PANTHER" id="PTHR43467:SF1">
    <property type="entry name" value="PRECORRIN-6A SYNTHASE [DEACETYLATING]"/>
    <property type="match status" value="1"/>
</dbReference>
<evidence type="ECO:0000313" key="7">
    <source>
        <dbReference type="EMBL" id="GAA5197302.1"/>
    </source>
</evidence>
<dbReference type="InterPro" id="IPR014776">
    <property type="entry name" value="4pyrrole_Mease_sub2"/>
</dbReference>
<name>A0ABP9SJ24_9ACTN</name>
<dbReference type="PANTHER" id="PTHR43467">
    <property type="entry name" value="COBALT-PRECORRIN-2 C(20)-METHYLTRANSFERASE"/>
    <property type="match status" value="1"/>
</dbReference>
<accession>A0ABP9SJ24</accession>
<sequence>MRELLVIGIGPGHPDQITVQAVRALNRVDVFFFIDKGESKAGLNGARDEILHRHVTTPRYRIVNIPEPARDRSRSLTQGRYRTAVRDWREARAEFIATAIATELGEDEVGAFLVWGDPSVYDSTLGILDGILAQNALAFEYSVIPGVTSVQALAAAHRIPLNRVGEPIHITPARRIADGLPEGLDSTVVMLDPEFTAADLDDPTLTVFWGAYLSTADEAVIAGPLPDVADAIVEARTRLRDQHGWIMDTYLLRRDPAVQ</sequence>
<dbReference type="InterPro" id="IPR000878">
    <property type="entry name" value="4pyrrol_Mease"/>
</dbReference>
<dbReference type="Pfam" id="PF00590">
    <property type="entry name" value="TP_methylase"/>
    <property type="match status" value="1"/>
</dbReference>
<keyword evidence="3" id="KW-0489">Methyltransferase</keyword>
<comment type="pathway">
    <text evidence="1">Cofactor biosynthesis; adenosylcobalamin biosynthesis.</text>
</comment>
<evidence type="ECO:0000259" key="6">
    <source>
        <dbReference type="Pfam" id="PF00590"/>
    </source>
</evidence>
<dbReference type="InterPro" id="IPR035996">
    <property type="entry name" value="4pyrrol_Methylase_sf"/>
</dbReference>
<reference evidence="8" key="1">
    <citation type="journal article" date="2019" name="Int. J. Syst. Evol. Microbiol.">
        <title>The Global Catalogue of Microorganisms (GCM) 10K type strain sequencing project: providing services to taxonomists for standard genome sequencing and annotation.</title>
        <authorList>
            <consortium name="The Broad Institute Genomics Platform"/>
            <consortium name="The Broad Institute Genome Sequencing Center for Infectious Disease"/>
            <person name="Wu L."/>
            <person name="Ma J."/>
        </authorList>
    </citation>
    <scope>NUCLEOTIDE SEQUENCE [LARGE SCALE GENOMIC DNA]</scope>
    <source>
        <strain evidence="8">JCM 18304</strain>
    </source>
</reference>
<proteinExistence type="predicted"/>
<dbReference type="RefSeq" id="WP_345636724.1">
    <property type="nucleotide sequence ID" value="NZ_BAABJQ010000029.1"/>
</dbReference>
<dbReference type="InterPro" id="IPR012797">
    <property type="entry name" value="CobF"/>
</dbReference>
<evidence type="ECO:0000313" key="8">
    <source>
        <dbReference type="Proteomes" id="UP001501570"/>
    </source>
</evidence>
<feature type="domain" description="Tetrapyrrole methylase" evidence="6">
    <location>
        <begin position="4"/>
        <end position="228"/>
    </location>
</feature>
<keyword evidence="8" id="KW-1185">Reference proteome</keyword>
<dbReference type="EMBL" id="BAABJQ010000029">
    <property type="protein sequence ID" value="GAA5197302.1"/>
    <property type="molecule type" value="Genomic_DNA"/>
</dbReference>
<dbReference type="PIRSF" id="PIRSF036525">
    <property type="entry name" value="CobF"/>
    <property type="match status" value="1"/>
</dbReference>
<dbReference type="CDD" id="cd11643">
    <property type="entry name" value="Precorrin-6A-synthase"/>
    <property type="match status" value="1"/>
</dbReference>
<evidence type="ECO:0000256" key="5">
    <source>
        <dbReference type="ARBA" id="ARBA00022691"/>
    </source>
</evidence>
<gene>
    <name evidence="7" type="primary">cobF</name>
    <name evidence="7" type="ORF">GCM10023322_68220</name>
</gene>
<evidence type="ECO:0000256" key="4">
    <source>
        <dbReference type="ARBA" id="ARBA00022679"/>
    </source>
</evidence>
<dbReference type="Gene3D" id="3.40.1010.10">
    <property type="entry name" value="Cobalt-precorrin-4 Transmethylase, Domain 1"/>
    <property type="match status" value="1"/>
</dbReference>
<keyword evidence="2" id="KW-0169">Cobalamin biosynthesis</keyword>
<evidence type="ECO:0000256" key="1">
    <source>
        <dbReference type="ARBA" id="ARBA00004953"/>
    </source>
</evidence>
<dbReference type="Proteomes" id="UP001501570">
    <property type="component" value="Unassembled WGS sequence"/>
</dbReference>
<dbReference type="SUPFAM" id="SSF53790">
    <property type="entry name" value="Tetrapyrrole methylase"/>
    <property type="match status" value="1"/>
</dbReference>
<keyword evidence="5" id="KW-0949">S-adenosyl-L-methionine</keyword>
<evidence type="ECO:0000256" key="3">
    <source>
        <dbReference type="ARBA" id="ARBA00022603"/>
    </source>
</evidence>
<dbReference type="Gene3D" id="3.30.950.10">
    <property type="entry name" value="Methyltransferase, Cobalt-precorrin-4 Transmethylase, Domain 2"/>
    <property type="match status" value="1"/>
</dbReference>